<keyword evidence="2" id="KW-1185">Reference proteome</keyword>
<evidence type="ECO:0000313" key="1">
    <source>
        <dbReference type="EMBL" id="QWG01124.1"/>
    </source>
</evidence>
<dbReference type="Proteomes" id="UP000678679">
    <property type="component" value="Chromosome 1"/>
</dbReference>
<dbReference type="EMBL" id="CP076132">
    <property type="protein sequence ID" value="QWG01124.1"/>
    <property type="molecule type" value="Genomic_DNA"/>
</dbReference>
<dbReference type="Pfam" id="PF13483">
    <property type="entry name" value="Lactamase_B_3"/>
    <property type="match status" value="1"/>
</dbReference>
<dbReference type="KEGG" id="fya:KMW28_15880"/>
<proteinExistence type="predicted"/>
<organism evidence="1 2">
    <name type="scientific">Flammeovirga yaeyamensis</name>
    <dbReference type="NCBI Taxonomy" id="367791"/>
    <lineage>
        <taxon>Bacteria</taxon>
        <taxon>Pseudomonadati</taxon>
        <taxon>Bacteroidota</taxon>
        <taxon>Cytophagia</taxon>
        <taxon>Cytophagales</taxon>
        <taxon>Flammeovirgaceae</taxon>
        <taxon>Flammeovirga</taxon>
    </lineage>
</organism>
<protein>
    <submittedName>
        <fullName evidence="1">MBL fold metallo-hydrolase</fullName>
    </submittedName>
</protein>
<dbReference type="AlphaFoldDB" id="A0AAX1N0L5"/>
<name>A0AAX1N0L5_9BACT</name>
<reference evidence="1 2" key="1">
    <citation type="submission" date="2021-05" db="EMBL/GenBank/DDBJ databases">
        <title>Comparative genomic studies on the polysaccharide-degrading batcterial strains of the Flammeovirga genus.</title>
        <authorList>
            <person name="Zewei F."/>
            <person name="Zheng Z."/>
            <person name="Yu L."/>
            <person name="Ruyue G."/>
            <person name="Yanhong M."/>
            <person name="Yuanyuan C."/>
            <person name="Jingyan G."/>
            <person name="Wenjun H."/>
        </authorList>
    </citation>
    <scope>NUCLEOTIDE SEQUENCE [LARGE SCALE GENOMIC DNA]</scope>
    <source>
        <strain evidence="1 2">NBRC:100898</strain>
    </source>
</reference>
<dbReference type="Gene3D" id="3.60.15.10">
    <property type="entry name" value="Ribonuclease Z/Hydroxyacylglutathione hydrolase-like"/>
    <property type="match status" value="1"/>
</dbReference>
<gene>
    <name evidence="1" type="ORF">KMW28_15880</name>
</gene>
<dbReference type="InterPro" id="IPR036866">
    <property type="entry name" value="RibonucZ/Hydroxyglut_hydro"/>
</dbReference>
<evidence type="ECO:0000313" key="2">
    <source>
        <dbReference type="Proteomes" id="UP000678679"/>
    </source>
</evidence>
<dbReference type="PANTHER" id="PTHR36142">
    <property type="entry name" value="METALLO-HYDROLASE/OXIDOREDUCTASE SUPERFAMILY PROTEIN"/>
    <property type="match status" value="1"/>
</dbReference>
<sequence length="249" mass="28751">MDNSWFLEFEGLKLLIDPWLEGVEIDYFSWFNKQWHRTPPLDYGKVPSFDAVLITQKYPDHLHQVTLEKLQPKKVIGPKSIQKEIKKTLPNAEFIGLDKHQSKISINNIDIHFLPTRRAIDPIYDGYVLCSENESVYLLSHGFSLDEQHLSSLGNVPSCSLMFTPFNLYKLPFFLGGVVSPGIESVEKLCELIQPKVIVPTHDEDKHAEGIVSKFAKIEWSAQPEDLLKYPWLTDRYQAFSDYNLKRIS</sequence>
<dbReference type="RefSeq" id="WP_169662676.1">
    <property type="nucleotide sequence ID" value="NZ_CP076132.1"/>
</dbReference>
<accession>A0AAX1N0L5</accession>
<dbReference type="SUPFAM" id="SSF56281">
    <property type="entry name" value="Metallo-hydrolase/oxidoreductase"/>
    <property type="match status" value="1"/>
</dbReference>
<dbReference type="PANTHER" id="PTHR36142:SF2">
    <property type="entry name" value="METALLO-HYDROLASE_OXIDOREDUCTASE SUPERFAMILY PROTEIN"/>
    <property type="match status" value="1"/>
</dbReference>